<comment type="subcellular location">
    <subcellularLocation>
        <location evidence="1">Cell membrane</location>
        <topology evidence="1">Multi-pass membrane protein</topology>
    </subcellularLocation>
</comment>
<keyword evidence="5 7" id="KW-1133">Transmembrane helix</keyword>
<feature type="transmembrane region" description="Helical" evidence="7">
    <location>
        <begin position="45"/>
        <end position="63"/>
    </location>
</feature>
<dbReference type="GO" id="GO:0005886">
    <property type="term" value="C:plasma membrane"/>
    <property type="evidence" value="ECO:0007669"/>
    <property type="project" value="UniProtKB-SubCell"/>
</dbReference>
<evidence type="ECO:0000256" key="3">
    <source>
        <dbReference type="ARBA" id="ARBA00022475"/>
    </source>
</evidence>
<reference evidence="11" key="1">
    <citation type="journal article" date="2014" name="Front. Microbiol.">
        <title>High frequency of phylogenetically diverse reductive dehalogenase-homologous genes in deep subseafloor sedimentary metagenomes.</title>
        <authorList>
            <person name="Kawai M."/>
            <person name="Futagami T."/>
            <person name="Toyoda A."/>
            <person name="Takaki Y."/>
            <person name="Nishi S."/>
            <person name="Hori S."/>
            <person name="Arai W."/>
            <person name="Tsubouchi T."/>
            <person name="Morono Y."/>
            <person name="Uchiyama I."/>
            <person name="Ito T."/>
            <person name="Fujiyama A."/>
            <person name="Inagaki F."/>
            <person name="Takami H."/>
        </authorList>
    </citation>
    <scope>NUCLEOTIDE SEQUENCE</scope>
    <source>
        <strain evidence="11">Expedition CK06-06</strain>
    </source>
</reference>
<dbReference type="InterPro" id="IPR049142">
    <property type="entry name" value="MS_channel_1st"/>
</dbReference>
<dbReference type="SUPFAM" id="SSF50182">
    <property type="entry name" value="Sm-like ribonucleoproteins"/>
    <property type="match status" value="1"/>
</dbReference>
<gene>
    <name evidence="11" type="ORF">S03H2_31358</name>
</gene>
<comment type="caution">
    <text evidence="11">The sequence shown here is derived from an EMBL/GenBank/DDBJ whole genome shotgun (WGS) entry which is preliminary data.</text>
</comment>
<evidence type="ECO:0000256" key="6">
    <source>
        <dbReference type="ARBA" id="ARBA00023136"/>
    </source>
</evidence>
<evidence type="ECO:0000256" key="1">
    <source>
        <dbReference type="ARBA" id="ARBA00004651"/>
    </source>
</evidence>
<dbReference type="InterPro" id="IPR010920">
    <property type="entry name" value="LSM_dom_sf"/>
</dbReference>
<feature type="domain" description="Mechanosensitive ion channel MscS" evidence="8">
    <location>
        <begin position="90"/>
        <end position="156"/>
    </location>
</feature>
<evidence type="ECO:0000259" key="9">
    <source>
        <dbReference type="Pfam" id="PF21082"/>
    </source>
</evidence>
<evidence type="ECO:0008006" key="12">
    <source>
        <dbReference type="Google" id="ProtNLM"/>
    </source>
</evidence>
<feature type="non-terminal residue" evidence="11">
    <location>
        <position position="1"/>
    </location>
</feature>
<dbReference type="InterPro" id="IPR023408">
    <property type="entry name" value="MscS_beta-dom_sf"/>
</dbReference>
<accession>X1I683</accession>
<dbReference type="Gene3D" id="1.10.287.1260">
    <property type="match status" value="1"/>
</dbReference>
<dbReference type="PANTHER" id="PTHR30566:SF25">
    <property type="entry name" value="INNER MEMBRANE PROTEIN"/>
    <property type="match status" value="1"/>
</dbReference>
<dbReference type="SUPFAM" id="SSF82689">
    <property type="entry name" value="Mechanosensitive channel protein MscS (YggB), C-terminal domain"/>
    <property type="match status" value="1"/>
</dbReference>
<dbReference type="InterPro" id="IPR011066">
    <property type="entry name" value="MscS_channel_C_sf"/>
</dbReference>
<evidence type="ECO:0000256" key="7">
    <source>
        <dbReference type="SAM" id="Phobius"/>
    </source>
</evidence>
<sequence length="261" mass="29498">IDIIGMAILTLFTARLATVLVGYGFNIYRAKRGKDATLERSLNAILRVIKIIIWALAIIFFLDNLGFKISAVIAGLGIGGIAVALAAQAILGDLFSYFAILFDRPFEVGDFIILGDYLGTIEHIGIKTTRIRSLSGEQVVLSNTDLTKSRLRNYKRMGKRRVVFKIGVTYQTTLEQLKTIPGIIENIIKGIEDTTFDRAHFFSYGDFSLIFETVYYVMSRDYNKYMDTQQEINFAIKKEFEARGMEFAYPTQTLYLTKSAE</sequence>
<dbReference type="AlphaFoldDB" id="X1I683"/>
<dbReference type="Pfam" id="PF00924">
    <property type="entry name" value="MS_channel_2nd"/>
    <property type="match status" value="1"/>
</dbReference>
<evidence type="ECO:0000256" key="4">
    <source>
        <dbReference type="ARBA" id="ARBA00022692"/>
    </source>
</evidence>
<dbReference type="GO" id="GO:0055085">
    <property type="term" value="P:transmembrane transport"/>
    <property type="evidence" value="ECO:0007669"/>
    <property type="project" value="InterPro"/>
</dbReference>
<feature type="domain" description="Mechanosensitive ion channel transmembrane helices 2/3" evidence="10">
    <location>
        <begin position="48"/>
        <end position="88"/>
    </location>
</feature>
<dbReference type="SUPFAM" id="SSF82861">
    <property type="entry name" value="Mechanosensitive channel protein MscS (YggB), transmembrane region"/>
    <property type="match status" value="1"/>
</dbReference>
<dbReference type="InterPro" id="IPR049278">
    <property type="entry name" value="MS_channel_C"/>
</dbReference>
<dbReference type="Gene3D" id="2.30.30.60">
    <property type="match status" value="1"/>
</dbReference>
<protein>
    <recommendedName>
        <fullName evidence="12">Mechanosensitive ion channel protein MscS</fullName>
    </recommendedName>
</protein>
<evidence type="ECO:0000259" key="8">
    <source>
        <dbReference type="Pfam" id="PF00924"/>
    </source>
</evidence>
<name>X1I683_9ZZZZ</name>
<evidence type="ECO:0000259" key="10">
    <source>
        <dbReference type="Pfam" id="PF21088"/>
    </source>
</evidence>
<keyword evidence="3" id="KW-1003">Cell membrane</keyword>
<dbReference type="InterPro" id="IPR011014">
    <property type="entry name" value="MscS_channel_TM-2"/>
</dbReference>
<organism evidence="11">
    <name type="scientific">marine sediment metagenome</name>
    <dbReference type="NCBI Taxonomy" id="412755"/>
    <lineage>
        <taxon>unclassified sequences</taxon>
        <taxon>metagenomes</taxon>
        <taxon>ecological metagenomes</taxon>
    </lineage>
</organism>
<feature type="domain" description="Mechanosensitive ion channel MscS C-terminal" evidence="9">
    <location>
        <begin position="162"/>
        <end position="247"/>
    </location>
</feature>
<dbReference type="PANTHER" id="PTHR30566">
    <property type="entry name" value="YNAI-RELATED MECHANOSENSITIVE ION CHANNEL"/>
    <property type="match status" value="1"/>
</dbReference>
<proteinExistence type="inferred from homology"/>
<dbReference type="Pfam" id="PF21082">
    <property type="entry name" value="MS_channel_3rd"/>
    <property type="match status" value="1"/>
</dbReference>
<comment type="similarity">
    <text evidence="2">Belongs to the MscS (TC 1.A.23) family.</text>
</comment>
<dbReference type="Gene3D" id="3.30.70.100">
    <property type="match status" value="1"/>
</dbReference>
<dbReference type="InterPro" id="IPR006685">
    <property type="entry name" value="MscS_channel_2nd"/>
</dbReference>
<evidence type="ECO:0000313" key="11">
    <source>
        <dbReference type="EMBL" id="GAH61604.1"/>
    </source>
</evidence>
<keyword evidence="6 7" id="KW-0472">Membrane</keyword>
<feature type="transmembrane region" description="Helical" evidence="7">
    <location>
        <begin position="69"/>
        <end position="91"/>
    </location>
</feature>
<dbReference type="Pfam" id="PF21088">
    <property type="entry name" value="MS_channel_1st"/>
    <property type="match status" value="1"/>
</dbReference>
<evidence type="ECO:0000256" key="2">
    <source>
        <dbReference type="ARBA" id="ARBA00008017"/>
    </source>
</evidence>
<keyword evidence="4 7" id="KW-0812">Transmembrane</keyword>
<feature type="transmembrane region" description="Helical" evidence="7">
    <location>
        <begin position="6"/>
        <end position="25"/>
    </location>
</feature>
<dbReference type="EMBL" id="BARU01019008">
    <property type="protein sequence ID" value="GAH61604.1"/>
    <property type="molecule type" value="Genomic_DNA"/>
</dbReference>
<evidence type="ECO:0000256" key="5">
    <source>
        <dbReference type="ARBA" id="ARBA00022989"/>
    </source>
</evidence>